<reference evidence="2 3" key="1">
    <citation type="submission" date="2020-03" db="EMBL/GenBank/DDBJ databases">
        <title>Whole genome shotgun sequence of Phytohabitans houttuyneae NBRC 108639.</title>
        <authorList>
            <person name="Komaki H."/>
            <person name="Tamura T."/>
        </authorList>
    </citation>
    <scope>NUCLEOTIDE SEQUENCE [LARGE SCALE GENOMIC DNA]</scope>
    <source>
        <strain evidence="2 3">NBRC 108639</strain>
    </source>
</reference>
<dbReference type="EMBL" id="BLPF01000001">
    <property type="protein sequence ID" value="GFJ79405.1"/>
    <property type="molecule type" value="Genomic_DNA"/>
</dbReference>
<dbReference type="InterPro" id="IPR056782">
    <property type="entry name" value="HAD_PNKP"/>
</dbReference>
<protein>
    <recommendedName>
        <fullName evidence="1">Polynucleotide kinase PNKP phosphatase domain-containing protein</fullName>
    </recommendedName>
</protein>
<dbReference type="RefSeq" id="WP_173056945.1">
    <property type="nucleotide sequence ID" value="NZ_BAABGO010000001.1"/>
</dbReference>
<keyword evidence="3" id="KW-1185">Reference proteome</keyword>
<dbReference type="InterPro" id="IPR023214">
    <property type="entry name" value="HAD_sf"/>
</dbReference>
<proteinExistence type="predicted"/>
<sequence length="144" mass="16468">MTALPRAVLFDIDGTLALRGDGPDVRSPFDWDRVGEDLPNTAVIELGRLVAESGRYKLIVMSGRDEVCRWQTEMWLAAQGVQFDELHMRAHKDNRPDTVVKKELYEAHVDGRYEVAFVVDDREGVVQQWRQMGLTCFQVAEGRF</sequence>
<evidence type="ECO:0000259" key="1">
    <source>
        <dbReference type="Pfam" id="PF25109"/>
    </source>
</evidence>
<reference evidence="2 3" key="2">
    <citation type="submission" date="2020-03" db="EMBL/GenBank/DDBJ databases">
        <authorList>
            <person name="Ichikawa N."/>
            <person name="Kimura A."/>
            <person name="Kitahashi Y."/>
            <person name="Uohara A."/>
        </authorList>
    </citation>
    <scope>NUCLEOTIDE SEQUENCE [LARGE SCALE GENOMIC DNA]</scope>
    <source>
        <strain evidence="2 3">NBRC 108639</strain>
    </source>
</reference>
<dbReference type="SUPFAM" id="SSF56784">
    <property type="entry name" value="HAD-like"/>
    <property type="match status" value="1"/>
</dbReference>
<gene>
    <name evidence="2" type="ORF">Phou_035850</name>
</gene>
<comment type="caution">
    <text evidence="2">The sequence shown here is derived from an EMBL/GenBank/DDBJ whole genome shotgun (WGS) entry which is preliminary data.</text>
</comment>
<organism evidence="2 3">
    <name type="scientific">Phytohabitans houttuyneae</name>
    <dbReference type="NCBI Taxonomy" id="1076126"/>
    <lineage>
        <taxon>Bacteria</taxon>
        <taxon>Bacillati</taxon>
        <taxon>Actinomycetota</taxon>
        <taxon>Actinomycetes</taxon>
        <taxon>Micromonosporales</taxon>
        <taxon>Micromonosporaceae</taxon>
    </lineage>
</organism>
<feature type="domain" description="Polynucleotide kinase PNKP phosphatase" evidence="1">
    <location>
        <begin position="5"/>
        <end position="144"/>
    </location>
</feature>
<evidence type="ECO:0000313" key="3">
    <source>
        <dbReference type="Proteomes" id="UP000482800"/>
    </source>
</evidence>
<dbReference type="Gene3D" id="3.40.50.1000">
    <property type="entry name" value="HAD superfamily/HAD-like"/>
    <property type="match status" value="1"/>
</dbReference>
<dbReference type="AlphaFoldDB" id="A0A6V8KF91"/>
<dbReference type="Proteomes" id="UP000482800">
    <property type="component" value="Unassembled WGS sequence"/>
</dbReference>
<evidence type="ECO:0000313" key="2">
    <source>
        <dbReference type="EMBL" id="GFJ79405.1"/>
    </source>
</evidence>
<name>A0A6V8KF91_9ACTN</name>
<dbReference type="Pfam" id="PF25109">
    <property type="entry name" value="HAD_PNKP"/>
    <property type="match status" value="1"/>
</dbReference>
<dbReference type="InterPro" id="IPR036412">
    <property type="entry name" value="HAD-like_sf"/>
</dbReference>
<accession>A0A6V8KF91</accession>